<dbReference type="Proteomes" id="UP000038009">
    <property type="component" value="Unassembled WGS sequence"/>
</dbReference>
<comment type="caution">
    <text evidence="2">The sequence shown here is derived from an EMBL/GenBank/DDBJ whole genome shotgun (WGS) entry which is preliminary data.</text>
</comment>
<dbReference type="AlphaFoldDB" id="A0A0N1P9L8"/>
<evidence type="ECO:0000313" key="2">
    <source>
        <dbReference type="EMBL" id="KPI82464.1"/>
    </source>
</evidence>
<gene>
    <name evidence="2" type="ORF">ABL78_8526</name>
</gene>
<proteinExistence type="predicted"/>
<evidence type="ECO:0000256" key="1">
    <source>
        <dbReference type="SAM" id="SignalP"/>
    </source>
</evidence>
<keyword evidence="1" id="KW-0732">Signal</keyword>
<reference evidence="2 3" key="1">
    <citation type="journal article" date="2015" name="PLoS Pathog.">
        <title>Leptomonas seymouri: Adaptations to the Dixenous Life Cycle Analyzed by Genome Sequencing, Transcriptome Profiling and Co-infection with Leishmania donovani.</title>
        <authorList>
            <person name="Kraeva N."/>
            <person name="Butenko A."/>
            <person name="Hlavacova J."/>
            <person name="Kostygov A."/>
            <person name="Myskova J."/>
            <person name="Grybchuk D."/>
            <person name="Lestinova T."/>
            <person name="Votypka J."/>
            <person name="Volf P."/>
            <person name="Opperdoes F."/>
            <person name="Flegontov P."/>
            <person name="Lukes J."/>
            <person name="Yurchenko V."/>
        </authorList>
    </citation>
    <scope>NUCLEOTIDE SEQUENCE [LARGE SCALE GENOMIC DNA]</scope>
    <source>
        <strain evidence="2 3">ATCC 30220</strain>
    </source>
</reference>
<evidence type="ECO:0000313" key="3">
    <source>
        <dbReference type="Proteomes" id="UP000038009"/>
    </source>
</evidence>
<dbReference type="PROSITE" id="PS51257">
    <property type="entry name" value="PROKAR_LIPOPROTEIN"/>
    <property type="match status" value="1"/>
</dbReference>
<evidence type="ECO:0008006" key="4">
    <source>
        <dbReference type="Google" id="ProtNLM"/>
    </source>
</evidence>
<sequence>MQFRAARANVSTICWISAQLIAWISCANGCATPSRHHAAMHVSASAGIGSADAPTGTRPAPARFAATVARPPW</sequence>
<protein>
    <recommendedName>
        <fullName evidence="4">Lipoprotein</fullName>
    </recommendedName>
</protein>
<feature type="chain" id="PRO_5005879642" description="Lipoprotein" evidence="1">
    <location>
        <begin position="30"/>
        <end position="73"/>
    </location>
</feature>
<accession>A0A0N1P9L8</accession>
<dbReference type="VEuPathDB" id="TriTrypDB:Lsey_0955_0010"/>
<feature type="signal peptide" evidence="1">
    <location>
        <begin position="1"/>
        <end position="29"/>
    </location>
</feature>
<dbReference type="EMBL" id="LJSK01000952">
    <property type="protein sequence ID" value="KPI82464.1"/>
    <property type="molecule type" value="Genomic_DNA"/>
</dbReference>
<keyword evidence="3" id="KW-1185">Reference proteome</keyword>
<organism evidence="2 3">
    <name type="scientific">Leptomonas seymouri</name>
    <dbReference type="NCBI Taxonomy" id="5684"/>
    <lineage>
        <taxon>Eukaryota</taxon>
        <taxon>Discoba</taxon>
        <taxon>Euglenozoa</taxon>
        <taxon>Kinetoplastea</taxon>
        <taxon>Metakinetoplastina</taxon>
        <taxon>Trypanosomatida</taxon>
        <taxon>Trypanosomatidae</taxon>
        <taxon>Leishmaniinae</taxon>
        <taxon>Leptomonas</taxon>
    </lineage>
</organism>
<name>A0A0N1P9L8_LEPSE</name>